<evidence type="ECO:0000256" key="1">
    <source>
        <dbReference type="SAM" id="MobiDB-lite"/>
    </source>
</evidence>
<feature type="domain" description="Toxin YqcG C-terminal" evidence="2">
    <location>
        <begin position="125"/>
        <end position="199"/>
    </location>
</feature>
<organism evidence="3 4">
    <name type="scientific">Chryseobacterium camelliae</name>
    <dbReference type="NCBI Taxonomy" id="1265445"/>
    <lineage>
        <taxon>Bacteria</taxon>
        <taxon>Pseudomonadati</taxon>
        <taxon>Bacteroidota</taxon>
        <taxon>Flavobacteriia</taxon>
        <taxon>Flavobacteriales</taxon>
        <taxon>Weeksellaceae</taxon>
        <taxon>Chryseobacterium group</taxon>
        <taxon>Chryseobacterium</taxon>
    </lineage>
</organism>
<evidence type="ECO:0000313" key="4">
    <source>
        <dbReference type="Proteomes" id="UP001225072"/>
    </source>
</evidence>
<feature type="compositionally biased region" description="Polar residues" evidence="1">
    <location>
        <begin position="183"/>
        <end position="194"/>
    </location>
</feature>
<keyword evidence="4" id="KW-1185">Reference proteome</keyword>
<sequence length="201" mass="22504">MKQKGGIQARAEAEDQQAHSATFMAVIKTVTPVEELYTLATGRDLDGNAASRKDAAILLGLNLVPEVKAEVKAASTVVKAEAKAEAKASAKAEAKASTKKPYTKHRPSYSKDQVEEVWQNAKQLDGKVYDPNTGEELTWDKAKKTRQWDMGHKPGKEYRKLHKDYMEGKISKEEFLKEYKKPSNYQPESKSANRSGKYEQK</sequence>
<dbReference type="Pfam" id="PF14410">
    <property type="entry name" value="GH-E"/>
    <property type="match status" value="1"/>
</dbReference>
<gene>
    <name evidence="3" type="ORF">QE404_002811</name>
</gene>
<accession>A0ABU0TKT8</accession>
<name>A0ABU0TKT8_9FLAO</name>
<evidence type="ECO:0000259" key="2">
    <source>
        <dbReference type="Pfam" id="PF14410"/>
    </source>
</evidence>
<dbReference type="Proteomes" id="UP001225072">
    <property type="component" value="Unassembled WGS sequence"/>
</dbReference>
<feature type="region of interest" description="Disordered" evidence="1">
    <location>
        <begin position="91"/>
        <end position="117"/>
    </location>
</feature>
<dbReference type="RefSeq" id="WP_307451350.1">
    <property type="nucleotide sequence ID" value="NZ_JAUTAL010000001.1"/>
</dbReference>
<dbReference type="EMBL" id="JAUTAL010000001">
    <property type="protein sequence ID" value="MDQ1097664.1"/>
    <property type="molecule type" value="Genomic_DNA"/>
</dbReference>
<dbReference type="InterPro" id="IPR026835">
    <property type="entry name" value="YqcG_C"/>
</dbReference>
<feature type="compositionally biased region" description="Basic residues" evidence="1">
    <location>
        <begin position="97"/>
        <end position="108"/>
    </location>
</feature>
<proteinExistence type="predicted"/>
<comment type="caution">
    <text evidence="3">The sequence shown here is derived from an EMBL/GenBank/DDBJ whole genome shotgun (WGS) entry which is preliminary data.</text>
</comment>
<evidence type="ECO:0000313" key="3">
    <source>
        <dbReference type="EMBL" id="MDQ1097664.1"/>
    </source>
</evidence>
<protein>
    <recommendedName>
        <fullName evidence="2">Toxin YqcG C-terminal domain-containing protein</fullName>
    </recommendedName>
</protein>
<feature type="region of interest" description="Disordered" evidence="1">
    <location>
        <begin position="177"/>
        <end position="201"/>
    </location>
</feature>
<reference evidence="3 4" key="1">
    <citation type="submission" date="2023-07" db="EMBL/GenBank/DDBJ databases">
        <title>Functional and genomic diversity of the sorghum phyllosphere microbiome.</title>
        <authorList>
            <person name="Shade A."/>
        </authorList>
    </citation>
    <scope>NUCLEOTIDE SEQUENCE [LARGE SCALE GENOMIC DNA]</scope>
    <source>
        <strain evidence="3 4">SORGH_AS_1064</strain>
    </source>
</reference>